<dbReference type="Gene3D" id="2.60.40.10">
    <property type="entry name" value="Immunoglobulins"/>
    <property type="match status" value="1"/>
</dbReference>
<keyword evidence="1" id="KW-1133">Transmembrane helix</keyword>
<gene>
    <name evidence="2" type="ORF">NYPRO_LOCUS14860</name>
</gene>
<proteinExistence type="predicted"/>
<reference evidence="2" key="1">
    <citation type="submission" date="2020-12" db="EMBL/GenBank/DDBJ databases">
        <authorList>
            <consortium name="Molecular Ecology Group"/>
        </authorList>
    </citation>
    <scope>NUCLEOTIDE SEQUENCE</scope>
    <source>
        <strain evidence="2">TBG_1078</strain>
    </source>
</reference>
<keyword evidence="1" id="KW-0472">Membrane</keyword>
<name>A0A811YXE1_NYCPR</name>
<feature type="transmembrane region" description="Helical" evidence="1">
    <location>
        <begin position="152"/>
        <end position="169"/>
    </location>
</feature>
<organism evidence="2 3">
    <name type="scientific">Nyctereutes procyonoides</name>
    <name type="common">Raccoon dog</name>
    <name type="synonym">Canis procyonoides</name>
    <dbReference type="NCBI Taxonomy" id="34880"/>
    <lineage>
        <taxon>Eukaryota</taxon>
        <taxon>Metazoa</taxon>
        <taxon>Chordata</taxon>
        <taxon>Craniata</taxon>
        <taxon>Vertebrata</taxon>
        <taxon>Euteleostomi</taxon>
        <taxon>Mammalia</taxon>
        <taxon>Eutheria</taxon>
        <taxon>Laurasiatheria</taxon>
        <taxon>Carnivora</taxon>
        <taxon>Caniformia</taxon>
        <taxon>Canidae</taxon>
        <taxon>Nyctereutes</taxon>
    </lineage>
</organism>
<evidence type="ECO:0000313" key="2">
    <source>
        <dbReference type="EMBL" id="CAD7682068.1"/>
    </source>
</evidence>
<feature type="transmembrane region" description="Helical" evidence="1">
    <location>
        <begin position="190"/>
        <end position="217"/>
    </location>
</feature>
<dbReference type="SUPFAM" id="SSF49354">
    <property type="entry name" value="PapD-like"/>
    <property type="match status" value="1"/>
</dbReference>
<dbReference type="Proteomes" id="UP000645828">
    <property type="component" value="Unassembled WGS sequence"/>
</dbReference>
<dbReference type="InterPro" id="IPR013783">
    <property type="entry name" value="Ig-like_fold"/>
</dbReference>
<sequence length="218" mass="24566">MQSQKKKKQVIECPFTDVVPTNLKLRNPSDRKVCFKVKANSGIIDPSLFDYDPNEKSKHKFMVEFLLHQICVFEIPNENDKLNDLEPSKTVPLNASKQDGPIPKPHSVSLNYTETRKLMEEYEGLRLRKVAHSDKHGSTSAASFRDNVSSPPPSLLVVIAAIFIGFFLGSSSCRVKHAEYYFFSLDQKKICLPTFSLVVWPTVTCVCVCVCVCVYSVT</sequence>
<accession>A0A811YXE1</accession>
<keyword evidence="1" id="KW-0812">Transmembrane</keyword>
<evidence type="ECO:0000256" key="1">
    <source>
        <dbReference type="SAM" id="Phobius"/>
    </source>
</evidence>
<keyword evidence="3" id="KW-1185">Reference proteome</keyword>
<comment type="caution">
    <text evidence="2">The sequence shown here is derived from an EMBL/GenBank/DDBJ whole genome shotgun (WGS) entry which is preliminary data.</text>
</comment>
<dbReference type="EMBL" id="CAJHUB010000754">
    <property type="protein sequence ID" value="CAD7682068.1"/>
    <property type="molecule type" value="Genomic_DNA"/>
</dbReference>
<dbReference type="InterPro" id="IPR008962">
    <property type="entry name" value="PapD-like_sf"/>
</dbReference>
<dbReference type="AlphaFoldDB" id="A0A811YXE1"/>
<evidence type="ECO:0000313" key="3">
    <source>
        <dbReference type="Proteomes" id="UP000645828"/>
    </source>
</evidence>
<protein>
    <submittedName>
        <fullName evidence="2">(raccoon dog) hypothetical protein</fullName>
    </submittedName>
</protein>